<dbReference type="InterPro" id="IPR014721">
    <property type="entry name" value="Ribsml_uS5_D2-typ_fold_subgr"/>
</dbReference>
<dbReference type="SUPFAM" id="SSF52540">
    <property type="entry name" value="P-loop containing nucleoside triphosphate hydrolases"/>
    <property type="match status" value="1"/>
</dbReference>
<dbReference type="InterPro" id="IPR020568">
    <property type="entry name" value="Ribosomal_Su5_D2-typ_SF"/>
</dbReference>
<name>A0A926I7V7_9FIRM</name>
<keyword evidence="6" id="KW-1185">Reference proteome</keyword>
<dbReference type="GO" id="GO:0003677">
    <property type="term" value="F:DNA binding"/>
    <property type="evidence" value="ECO:0007669"/>
    <property type="project" value="InterPro"/>
</dbReference>
<dbReference type="SUPFAM" id="SSF54211">
    <property type="entry name" value="Ribosomal protein S5 domain 2-like"/>
    <property type="match status" value="1"/>
</dbReference>
<dbReference type="NCBIfam" id="TIGR00368">
    <property type="entry name" value="YifB family Mg chelatase-like AAA ATPase"/>
    <property type="match status" value="1"/>
</dbReference>
<dbReference type="InterPro" id="IPR003593">
    <property type="entry name" value="AAA+_ATPase"/>
</dbReference>
<gene>
    <name evidence="5" type="ORF">H8710_09655</name>
</gene>
<comment type="caution">
    <text evidence="5">The sequence shown here is derived from an EMBL/GenBank/DDBJ whole genome shotgun (WGS) entry which is preliminary data.</text>
</comment>
<evidence type="ECO:0000313" key="6">
    <source>
        <dbReference type="Proteomes" id="UP000610760"/>
    </source>
</evidence>
<dbReference type="InterPro" id="IPR001208">
    <property type="entry name" value="MCM_dom"/>
</dbReference>
<dbReference type="PRINTS" id="PR01657">
    <property type="entry name" value="MCMFAMILY"/>
</dbReference>
<dbReference type="SMART" id="SM00382">
    <property type="entry name" value="AAA"/>
    <property type="match status" value="1"/>
</dbReference>
<feature type="domain" description="AAA+ ATPase" evidence="4">
    <location>
        <begin position="210"/>
        <end position="393"/>
    </location>
</feature>
<keyword evidence="2" id="KW-0547">Nucleotide-binding</keyword>
<organism evidence="5 6">
    <name type="scientific">Fumia xinanensis</name>
    <dbReference type="NCBI Taxonomy" id="2763659"/>
    <lineage>
        <taxon>Bacteria</taxon>
        <taxon>Bacillati</taxon>
        <taxon>Bacillota</taxon>
        <taxon>Clostridia</taxon>
        <taxon>Eubacteriales</taxon>
        <taxon>Oscillospiraceae</taxon>
        <taxon>Fumia</taxon>
    </lineage>
</organism>
<dbReference type="Pfam" id="PF13541">
    <property type="entry name" value="ChlI"/>
    <property type="match status" value="1"/>
</dbReference>
<dbReference type="Proteomes" id="UP000610760">
    <property type="component" value="Unassembled WGS sequence"/>
</dbReference>
<evidence type="ECO:0000256" key="1">
    <source>
        <dbReference type="ARBA" id="ARBA00006354"/>
    </source>
</evidence>
<dbReference type="PANTHER" id="PTHR32039">
    <property type="entry name" value="MAGNESIUM-CHELATASE SUBUNIT CHLI"/>
    <property type="match status" value="1"/>
</dbReference>
<dbReference type="EMBL" id="JACRSV010000003">
    <property type="protein sequence ID" value="MBC8560326.1"/>
    <property type="molecule type" value="Genomic_DNA"/>
</dbReference>
<dbReference type="Pfam" id="PF13335">
    <property type="entry name" value="Mg_chelatase_C"/>
    <property type="match status" value="1"/>
</dbReference>
<reference evidence="5" key="1">
    <citation type="submission" date="2020-08" db="EMBL/GenBank/DDBJ databases">
        <title>Genome public.</title>
        <authorList>
            <person name="Liu C."/>
            <person name="Sun Q."/>
        </authorList>
    </citation>
    <scope>NUCLEOTIDE SEQUENCE</scope>
    <source>
        <strain evidence="5">NSJ-33</strain>
    </source>
</reference>
<protein>
    <submittedName>
        <fullName evidence="5">YifB family Mg chelatase-like AAA ATPase</fullName>
    </submittedName>
</protein>
<dbReference type="InterPro" id="IPR025158">
    <property type="entry name" value="Mg_chelat-rel_C"/>
</dbReference>
<evidence type="ECO:0000259" key="4">
    <source>
        <dbReference type="SMART" id="SM00382"/>
    </source>
</evidence>
<dbReference type="AlphaFoldDB" id="A0A926I7V7"/>
<dbReference type="Pfam" id="PF01078">
    <property type="entry name" value="Mg_chelatase"/>
    <property type="match status" value="1"/>
</dbReference>
<sequence>MYTRLVSAGLFGMNAYLVDVEIDLMRGMPSFDIVGLPDAAVKESRDRVRAALKNCGYEVPVKKITVNLAPADLKKAGPMYDLPIFLALLAASGQTEADFTGSMFIGEVALDGTVRRVQGVLPMVIEAKEAGLKRVFVPAENGREGSVVQGIEVYPVHRVQDVVDFLEDLRPLSPAEPMCFAPSSCVSDADMADVMGQEFAKRALEIAAAGGHNALLIGPPGSGKSMLAKRIPSILPDMTFAEAIETTKIHSIAGFLTEEEPLVTVRPFRAPHHTVSPAGLSGGGAIPRPGEISLAHNGVLFLDELPEFSRPAMEILRQPIEEGTVTISRVNGTLSYPCNMMVIAAMNPCPCGYFGHPTRACNCSPFKVSQYLNKVSGPLLDRLDLHIEVAPVEFQHLSAGKKAEPSSSIKKRVDEARKIQRKRYEGTSILCNANLTPHMLREFCQVSEQGMKALKNAFEKMGMSARGYDRILKVARTIADLDGCDRIELTHISEALQYRSLDRKYWQHNN</sequence>
<evidence type="ECO:0000256" key="2">
    <source>
        <dbReference type="ARBA" id="ARBA00022741"/>
    </source>
</evidence>
<dbReference type="InterPro" id="IPR027417">
    <property type="entry name" value="P-loop_NTPase"/>
</dbReference>
<dbReference type="PANTHER" id="PTHR32039:SF7">
    <property type="entry name" value="COMPETENCE PROTEIN COMM"/>
    <property type="match status" value="1"/>
</dbReference>
<comment type="similarity">
    <text evidence="1">Belongs to the Mg-chelatase subunits D/I family. ComM subfamily.</text>
</comment>
<proteinExistence type="inferred from homology"/>
<keyword evidence="3" id="KW-0067">ATP-binding</keyword>
<evidence type="ECO:0000256" key="3">
    <source>
        <dbReference type="ARBA" id="ARBA00022840"/>
    </source>
</evidence>
<dbReference type="InterPro" id="IPR004482">
    <property type="entry name" value="Mg_chelat-rel"/>
</dbReference>
<evidence type="ECO:0000313" key="5">
    <source>
        <dbReference type="EMBL" id="MBC8560326.1"/>
    </source>
</evidence>
<dbReference type="Gene3D" id="3.40.50.300">
    <property type="entry name" value="P-loop containing nucleotide triphosphate hydrolases"/>
    <property type="match status" value="1"/>
</dbReference>
<dbReference type="InterPro" id="IPR045006">
    <property type="entry name" value="CHLI-like"/>
</dbReference>
<dbReference type="GO" id="GO:0005524">
    <property type="term" value="F:ATP binding"/>
    <property type="evidence" value="ECO:0007669"/>
    <property type="project" value="UniProtKB-KW"/>
</dbReference>
<dbReference type="InterPro" id="IPR000523">
    <property type="entry name" value="Mg_chelatse_chII-like_cat_dom"/>
</dbReference>
<accession>A0A926I7V7</accession>
<dbReference type="Gene3D" id="3.30.230.10">
    <property type="match status" value="1"/>
</dbReference>